<gene>
    <name evidence="1" type="ORF">SR1949_02670</name>
</gene>
<dbReference type="AlphaFoldDB" id="A0A479ZRQ9"/>
<evidence type="ECO:0000313" key="1">
    <source>
        <dbReference type="EMBL" id="GCL35175.1"/>
    </source>
</evidence>
<reference evidence="2" key="1">
    <citation type="submission" date="2019-02" db="EMBL/GenBank/DDBJ databases">
        <title>Draft genome sequence of Sphaerospermopsis reniformis NIES-1949.</title>
        <authorList>
            <person name="Yamaguchi H."/>
            <person name="Suzuki S."/>
            <person name="Kawachi M."/>
        </authorList>
    </citation>
    <scope>NUCLEOTIDE SEQUENCE [LARGE SCALE GENOMIC DNA]</scope>
    <source>
        <strain evidence="2">NIES-1949</strain>
    </source>
</reference>
<dbReference type="Proteomes" id="UP000300142">
    <property type="component" value="Unassembled WGS sequence"/>
</dbReference>
<dbReference type="Gene3D" id="3.40.30.10">
    <property type="entry name" value="Glutaredoxin"/>
    <property type="match status" value="1"/>
</dbReference>
<dbReference type="InterPro" id="IPR036249">
    <property type="entry name" value="Thioredoxin-like_sf"/>
</dbReference>
<name>A0A479ZRQ9_9CYAN</name>
<dbReference type="RefSeq" id="WP_096571829.1">
    <property type="nucleotide sequence ID" value="NZ_BJCE01000004.1"/>
</dbReference>
<comment type="caution">
    <text evidence="1">The sequence shown here is derived from an EMBL/GenBank/DDBJ whole genome shotgun (WGS) entry which is preliminary data.</text>
</comment>
<protein>
    <recommendedName>
        <fullName evidence="3">Thioredoxin-like fold domain-containing protein</fullName>
    </recommendedName>
</protein>
<proteinExistence type="predicted"/>
<accession>A0A479ZRQ9</accession>
<dbReference type="NCBIfam" id="NF038096">
    <property type="entry name" value="thylak_slr1796"/>
    <property type="match status" value="1"/>
</dbReference>
<dbReference type="SUPFAM" id="SSF52833">
    <property type="entry name" value="Thioredoxin-like"/>
    <property type="match status" value="1"/>
</dbReference>
<sequence>MSSINWLFLQTNITANWRRLLSKCLLLLLCLFIVGIQPAFAGMKDDRYEGNIFVVFAGNGSLVPSKLTLGQTLAEHKPAMLAFYVDDSSDCKQYAVYISQTQAFYGRAAEIIPVSVDTIPVKDSYEPTEPGYYYSGVVPQVVLFDQSGKVVLNKKGQVPFEEIDDKFREVFNLLPRDQSIEFKQRSFNEYSSELSQ</sequence>
<dbReference type="EMBL" id="BJCE01000004">
    <property type="protein sequence ID" value="GCL35175.1"/>
    <property type="molecule type" value="Genomic_DNA"/>
</dbReference>
<evidence type="ECO:0000313" key="2">
    <source>
        <dbReference type="Proteomes" id="UP000300142"/>
    </source>
</evidence>
<dbReference type="InterPro" id="IPR048069">
    <property type="entry name" value="Thylak_slr1796"/>
</dbReference>
<organism evidence="1 2">
    <name type="scientific">Sphaerospermopsis reniformis</name>
    <dbReference type="NCBI Taxonomy" id="531300"/>
    <lineage>
        <taxon>Bacteria</taxon>
        <taxon>Bacillati</taxon>
        <taxon>Cyanobacteriota</taxon>
        <taxon>Cyanophyceae</taxon>
        <taxon>Nostocales</taxon>
        <taxon>Aphanizomenonaceae</taxon>
        <taxon>Sphaerospermopsis</taxon>
    </lineage>
</organism>
<keyword evidence="2" id="KW-1185">Reference proteome</keyword>
<evidence type="ECO:0008006" key="3">
    <source>
        <dbReference type="Google" id="ProtNLM"/>
    </source>
</evidence>